<dbReference type="SUPFAM" id="SSF54593">
    <property type="entry name" value="Glyoxalase/Bleomycin resistance protein/Dihydroxybiphenyl dioxygenase"/>
    <property type="match status" value="1"/>
</dbReference>
<dbReference type="InterPro" id="IPR029068">
    <property type="entry name" value="Glyas_Bleomycin-R_OHBP_Dase"/>
</dbReference>
<feature type="domain" description="VOC" evidence="1">
    <location>
        <begin position="4"/>
        <end position="118"/>
    </location>
</feature>
<keyword evidence="3" id="KW-1185">Reference proteome</keyword>
<sequence>MFIDIDHIQLAAPKNSEAAYRHFFHDILGMPEIEKPDNLKKRGGVWFKCGQHEVHIGIQEPFTPATKAHPAFIVKDLALLKETLHAHNIETIEDEPLENAIRFYVNDPCGNRLEFLERI</sequence>
<dbReference type="InterPro" id="IPR004360">
    <property type="entry name" value="Glyas_Fos-R_dOase_dom"/>
</dbReference>
<dbReference type="PROSITE" id="PS51819">
    <property type="entry name" value="VOC"/>
    <property type="match status" value="1"/>
</dbReference>
<comment type="caution">
    <text evidence="2">The sequence shown here is derived from an EMBL/GenBank/DDBJ whole genome shotgun (WGS) entry which is preliminary data.</text>
</comment>
<dbReference type="Gene3D" id="3.10.180.10">
    <property type="entry name" value="2,3-Dihydroxybiphenyl 1,2-Dioxygenase, domain 1"/>
    <property type="match status" value="1"/>
</dbReference>
<reference evidence="2 3" key="1">
    <citation type="submission" date="2024-04" db="EMBL/GenBank/DDBJ databases">
        <authorList>
            <person name="Wu Y.S."/>
            <person name="Zhang L."/>
        </authorList>
    </citation>
    <scope>NUCLEOTIDE SEQUENCE [LARGE SCALE GENOMIC DNA]</scope>
    <source>
        <strain evidence="2 3">KG-01</strain>
    </source>
</reference>
<dbReference type="EMBL" id="JBCEWA010000011">
    <property type="protein sequence ID" value="MEL5989352.1"/>
    <property type="molecule type" value="Genomic_DNA"/>
</dbReference>
<dbReference type="InterPro" id="IPR037523">
    <property type="entry name" value="VOC_core"/>
</dbReference>
<dbReference type="RefSeq" id="WP_087680559.1">
    <property type="nucleotide sequence ID" value="NZ_JALKQX010000013.1"/>
</dbReference>
<dbReference type="PANTHER" id="PTHR39175">
    <property type="entry name" value="FAMILY PROTEIN, PUTATIVE (AFU_ORTHOLOGUE AFUA_3G15060)-RELATED"/>
    <property type="match status" value="1"/>
</dbReference>
<organism evidence="2 3">
    <name type="scientific">Kurthia gibsonii</name>
    <dbReference type="NCBI Taxonomy" id="33946"/>
    <lineage>
        <taxon>Bacteria</taxon>
        <taxon>Bacillati</taxon>
        <taxon>Bacillota</taxon>
        <taxon>Bacilli</taxon>
        <taxon>Bacillales</taxon>
        <taxon>Caryophanaceae</taxon>
        <taxon>Kurthia</taxon>
    </lineage>
</organism>
<evidence type="ECO:0000259" key="1">
    <source>
        <dbReference type="PROSITE" id="PS51819"/>
    </source>
</evidence>
<proteinExistence type="predicted"/>
<name>A0ABU9LMY8_9BACL</name>
<dbReference type="Proteomes" id="UP001398420">
    <property type="component" value="Unassembled WGS sequence"/>
</dbReference>
<dbReference type="Pfam" id="PF00903">
    <property type="entry name" value="Glyoxalase"/>
    <property type="match status" value="1"/>
</dbReference>
<protein>
    <submittedName>
        <fullName evidence="2">VOC family protein</fullName>
    </submittedName>
</protein>
<evidence type="ECO:0000313" key="3">
    <source>
        <dbReference type="Proteomes" id="UP001398420"/>
    </source>
</evidence>
<dbReference type="PANTHER" id="PTHR39175:SF1">
    <property type="entry name" value="FAMILY PROTEIN, PUTATIVE (AFU_ORTHOLOGUE AFUA_3G15060)-RELATED"/>
    <property type="match status" value="1"/>
</dbReference>
<accession>A0ABU9LMY8</accession>
<gene>
    <name evidence="2" type="ORF">AAF454_13145</name>
</gene>
<evidence type="ECO:0000313" key="2">
    <source>
        <dbReference type="EMBL" id="MEL5989352.1"/>
    </source>
</evidence>